<keyword evidence="7" id="KW-0999">Mitochondrion inner membrane</keyword>
<reference evidence="9" key="1">
    <citation type="submission" date="2018-04" db="EMBL/GenBank/DDBJ databases">
        <authorList>
            <person name="Go L.Y."/>
            <person name="Mitchell J.A."/>
        </authorList>
    </citation>
    <scope>NUCLEOTIDE SEQUENCE</scope>
    <source>
        <tissue evidence="9">Whole organism</tissue>
    </source>
</reference>
<comment type="subcellular location">
    <subcellularLocation>
        <location evidence="1">Mitochondrion membrane</location>
        <topology evidence="1">Single-pass membrane protein</topology>
    </subcellularLocation>
</comment>
<keyword evidence="6 7" id="KW-0472">Membrane</keyword>
<protein>
    <recommendedName>
        <fullName evidence="7">Cytochrome c oxidase assembly factor 3</fullName>
    </recommendedName>
</protein>
<accession>A0A336LLT7</accession>
<dbReference type="InterPro" id="IPR018628">
    <property type="entry name" value="Coa3_CC"/>
</dbReference>
<comment type="similarity">
    <text evidence="2 7">Belongs to the COA3 family.</text>
</comment>
<dbReference type="EMBL" id="UFQT01000062">
    <property type="protein sequence ID" value="SSX19204.1"/>
    <property type="molecule type" value="Genomic_DNA"/>
</dbReference>
<evidence type="ECO:0000256" key="3">
    <source>
        <dbReference type="ARBA" id="ARBA00022692"/>
    </source>
</evidence>
<keyword evidence="4 7" id="KW-1133">Transmembrane helix</keyword>
<organism evidence="10">
    <name type="scientific">Culicoides sonorensis</name>
    <name type="common">Biting midge</name>
    <dbReference type="NCBI Taxonomy" id="179676"/>
    <lineage>
        <taxon>Eukaryota</taxon>
        <taxon>Metazoa</taxon>
        <taxon>Ecdysozoa</taxon>
        <taxon>Arthropoda</taxon>
        <taxon>Hexapoda</taxon>
        <taxon>Insecta</taxon>
        <taxon>Pterygota</taxon>
        <taxon>Neoptera</taxon>
        <taxon>Endopterygota</taxon>
        <taxon>Diptera</taxon>
        <taxon>Nematocera</taxon>
        <taxon>Chironomoidea</taxon>
        <taxon>Ceratopogonidae</taxon>
        <taxon>Ceratopogoninae</taxon>
        <taxon>Culicoides</taxon>
        <taxon>Monoculicoides</taxon>
    </lineage>
</organism>
<gene>
    <name evidence="10" type="primary">CSON012867</name>
</gene>
<dbReference type="VEuPathDB" id="VectorBase:CSON012867"/>
<dbReference type="InterPro" id="IPR041752">
    <property type="entry name" value="Coa3"/>
</dbReference>
<evidence type="ECO:0000256" key="2">
    <source>
        <dbReference type="ARBA" id="ARBA00007035"/>
    </source>
</evidence>
<dbReference type="Pfam" id="PF09813">
    <property type="entry name" value="Coa3_cc"/>
    <property type="match status" value="1"/>
</dbReference>
<dbReference type="PANTHER" id="PTHR15642:SF3">
    <property type="entry name" value="CYTOCHROME C OXIDASE ASSEMBLY FACTOR 3 HOMOLOG, MITOCHONDRIAL"/>
    <property type="match status" value="1"/>
</dbReference>
<dbReference type="AlphaFoldDB" id="A0A336LLT7"/>
<feature type="transmembrane region" description="Helical" evidence="7">
    <location>
        <begin position="50"/>
        <end position="69"/>
    </location>
</feature>
<feature type="domain" description="Cytochrome c oxidase assembly factor 3 mitochondrial coiled-coil" evidence="8">
    <location>
        <begin position="35"/>
        <end position="83"/>
    </location>
</feature>
<dbReference type="EMBL" id="UFQS01000062">
    <property type="protein sequence ID" value="SSW98818.1"/>
    <property type="molecule type" value="Genomic_DNA"/>
</dbReference>
<dbReference type="OMA" id="MHFIRQV"/>
<sequence length="91" mass="10551">MSENNLKDFKISGLPKGAKIRQSDIDFMKLIESQNLERVKKLQKTRKNNFLVGCILGGTVLSIYMYSMFTVKQETFLDDFEEPKKINLDTQ</sequence>
<dbReference type="GO" id="GO:0033617">
    <property type="term" value="P:mitochondrial respiratory chain complex IV assembly"/>
    <property type="evidence" value="ECO:0007669"/>
    <property type="project" value="UniProtKB-UniRule"/>
</dbReference>
<evidence type="ECO:0000313" key="9">
    <source>
        <dbReference type="EMBL" id="SSW98818.1"/>
    </source>
</evidence>
<evidence type="ECO:0000256" key="1">
    <source>
        <dbReference type="ARBA" id="ARBA00004304"/>
    </source>
</evidence>
<dbReference type="GO" id="GO:0005743">
    <property type="term" value="C:mitochondrial inner membrane"/>
    <property type="evidence" value="ECO:0007669"/>
    <property type="project" value="UniProtKB-UniRule"/>
</dbReference>
<reference evidence="10" key="2">
    <citation type="submission" date="2018-07" db="EMBL/GenBank/DDBJ databases">
        <authorList>
            <person name="Quirk P.G."/>
            <person name="Krulwich T.A."/>
        </authorList>
    </citation>
    <scope>NUCLEOTIDE SEQUENCE</scope>
</reference>
<keyword evidence="3 7" id="KW-0812">Transmembrane</keyword>
<evidence type="ECO:0000256" key="4">
    <source>
        <dbReference type="ARBA" id="ARBA00022989"/>
    </source>
</evidence>
<evidence type="ECO:0000256" key="5">
    <source>
        <dbReference type="ARBA" id="ARBA00023128"/>
    </source>
</evidence>
<evidence type="ECO:0000259" key="8">
    <source>
        <dbReference type="Pfam" id="PF09813"/>
    </source>
</evidence>
<evidence type="ECO:0000256" key="6">
    <source>
        <dbReference type="ARBA" id="ARBA00023136"/>
    </source>
</evidence>
<comment type="subunit">
    <text evidence="7">Component of 250-400 kDa complexes called cytochrome oxidase assembly intermediates or COA complexes.</text>
</comment>
<dbReference type="PANTHER" id="PTHR15642">
    <property type="entry name" value="CYTOCHROME C OXIDASE ASSEMBLY FACTOR 3, MITOCHONDRIAL"/>
    <property type="match status" value="1"/>
</dbReference>
<keyword evidence="5 7" id="KW-0496">Mitochondrion</keyword>
<name>A0A336LLT7_CULSO</name>
<evidence type="ECO:0000256" key="7">
    <source>
        <dbReference type="RuleBase" id="RU367056"/>
    </source>
</evidence>
<proteinExistence type="inferred from homology"/>
<evidence type="ECO:0000313" key="10">
    <source>
        <dbReference type="EMBL" id="SSX19204.1"/>
    </source>
</evidence>
<comment type="function">
    <text evidence="7">Required for assembly of cytochrome c oxidase (complex IV).</text>
</comment>